<evidence type="ECO:0008006" key="3">
    <source>
        <dbReference type="Google" id="ProtNLM"/>
    </source>
</evidence>
<keyword evidence="2" id="KW-1185">Reference proteome</keyword>
<dbReference type="EMBL" id="AP028916">
    <property type="protein sequence ID" value="BES97692.1"/>
    <property type="molecule type" value="Genomic_DNA"/>
</dbReference>
<dbReference type="Proteomes" id="UP001307889">
    <property type="component" value="Chromosome 8"/>
</dbReference>
<accession>A0ABN7AZU8</accession>
<organism evidence="1 2">
    <name type="scientific">Nesidiocoris tenuis</name>
    <dbReference type="NCBI Taxonomy" id="355587"/>
    <lineage>
        <taxon>Eukaryota</taxon>
        <taxon>Metazoa</taxon>
        <taxon>Ecdysozoa</taxon>
        <taxon>Arthropoda</taxon>
        <taxon>Hexapoda</taxon>
        <taxon>Insecta</taxon>
        <taxon>Pterygota</taxon>
        <taxon>Neoptera</taxon>
        <taxon>Paraneoptera</taxon>
        <taxon>Hemiptera</taxon>
        <taxon>Heteroptera</taxon>
        <taxon>Panheteroptera</taxon>
        <taxon>Cimicomorpha</taxon>
        <taxon>Miridae</taxon>
        <taxon>Dicyphina</taxon>
        <taxon>Nesidiocoris</taxon>
    </lineage>
</organism>
<sequence>MPMSATLATSRQKLKNSDDLDASRNFRLAVREIITQSISRSASLEDLPEPSHPAAAPSATLTGTNNYLSVRGRGLSFIPQDLLHKRIEHSDSTYPLQPQISQNRSKLASAVCSYIPQEILDQPLRRPRKTSHFDILDDTESPPEKLIPFSQFFTNEPIDDIRIYRTMEKVVVRDLREPDEFVEMMAYLSKKAMDSATNAPAICKYLYVFSTDPKIGDHIRSAFFGNLEKNFNNRAELGQTEGSTRYRNFIRWFMAGVHHFRHPRYAPFDELLLSLLSLADDVSGFEDSEDIPLFCILILRYSYYSTLPRTPGQPLGQNDTAVKRARDIVRAKLMGGNLTACQTGWLTLVLEATMPKKFFDGEIASHFSKILPEFSLVDPRSLYIRLPKNHGREKQLQHIKNYLLIE</sequence>
<gene>
    <name evidence="1" type="ORF">NTJ_10506</name>
</gene>
<reference evidence="1 2" key="1">
    <citation type="submission" date="2023-09" db="EMBL/GenBank/DDBJ databases">
        <title>Nesidiocoris tenuis whole genome shotgun sequence.</title>
        <authorList>
            <person name="Shibata T."/>
            <person name="Shimoda M."/>
            <person name="Kobayashi T."/>
            <person name="Uehara T."/>
        </authorList>
    </citation>
    <scope>NUCLEOTIDE SEQUENCE [LARGE SCALE GENOMIC DNA]</scope>
    <source>
        <strain evidence="1 2">Japan</strain>
    </source>
</reference>
<name>A0ABN7AZU8_9HEMI</name>
<evidence type="ECO:0000313" key="2">
    <source>
        <dbReference type="Proteomes" id="UP001307889"/>
    </source>
</evidence>
<proteinExistence type="predicted"/>
<evidence type="ECO:0000313" key="1">
    <source>
        <dbReference type="EMBL" id="BES97692.1"/>
    </source>
</evidence>
<protein>
    <recommendedName>
        <fullName evidence="3">HECT domain-containing protein</fullName>
    </recommendedName>
</protein>